<dbReference type="PANTHER" id="PTHR31973:SF187">
    <property type="entry name" value="MUTATOR TRANSPOSASE MUDRA PROTEIN"/>
    <property type="match status" value="1"/>
</dbReference>
<dbReference type="AlphaFoldDB" id="A0AA35ZU42"/>
<protein>
    <submittedName>
        <fullName evidence="2">Uncharacterized protein</fullName>
    </submittedName>
</protein>
<evidence type="ECO:0000256" key="1">
    <source>
        <dbReference type="SAM" id="MobiDB-lite"/>
    </source>
</evidence>
<dbReference type="EMBL" id="OX465084">
    <property type="protein sequence ID" value="CAI9298383.1"/>
    <property type="molecule type" value="Genomic_DNA"/>
</dbReference>
<proteinExistence type="predicted"/>
<dbReference type="Proteomes" id="UP001177003">
    <property type="component" value="Chromosome 8"/>
</dbReference>
<sequence>MASTSHTKKPKRPKLPEKTYLPDSDSDDDAFDFSFLDFSDKTFKAPSKLYDGDIPGVQQNDHAYLDEDDKDVGVEYRVYDPNVEWKEMRPRLGDCYESPAQLRNYHFGSLVTSNWLAKHYLKDVIMKPKMTLLEMQVDVLQRFLVSVYVGQWQREKATAMGMIERKLEDHYVRVWDYTTAIKLSNPGTTCLVGVESNPGCNYFKRFYVGYKDFRDGRNKGCRRVI</sequence>
<reference evidence="2" key="1">
    <citation type="submission" date="2023-04" db="EMBL/GenBank/DDBJ databases">
        <authorList>
            <person name="Vijverberg K."/>
            <person name="Xiong W."/>
            <person name="Schranz E."/>
        </authorList>
    </citation>
    <scope>NUCLEOTIDE SEQUENCE</scope>
</reference>
<feature type="region of interest" description="Disordered" evidence="1">
    <location>
        <begin position="1"/>
        <end position="26"/>
    </location>
</feature>
<dbReference type="PANTHER" id="PTHR31973">
    <property type="entry name" value="POLYPROTEIN, PUTATIVE-RELATED"/>
    <property type="match status" value="1"/>
</dbReference>
<keyword evidence="3" id="KW-1185">Reference proteome</keyword>
<name>A0AA35ZU42_LACSI</name>
<gene>
    <name evidence="2" type="ORF">LSALG_LOCUS37153</name>
</gene>
<evidence type="ECO:0000313" key="2">
    <source>
        <dbReference type="EMBL" id="CAI9298383.1"/>
    </source>
</evidence>
<organism evidence="2 3">
    <name type="scientific">Lactuca saligna</name>
    <name type="common">Willowleaf lettuce</name>
    <dbReference type="NCBI Taxonomy" id="75948"/>
    <lineage>
        <taxon>Eukaryota</taxon>
        <taxon>Viridiplantae</taxon>
        <taxon>Streptophyta</taxon>
        <taxon>Embryophyta</taxon>
        <taxon>Tracheophyta</taxon>
        <taxon>Spermatophyta</taxon>
        <taxon>Magnoliopsida</taxon>
        <taxon>eudicotyledons</taxon>
        <taxon>Gunneridae</taxon>
        <taxon>Pentapetalae</taxon>
        <taxon>asterids</taxon>
        <taxon>campanulids</taxon>
        <taxon>Asterales</taxon>
        <taxon>Asteraceae</taxon>
        <taxon>Cichorioideae</taxon>
        <taxon>Cichorieae</taxon>
        <taxon>Lactucinae</taxon>
        <taxon>Lactuca</taxon>
    </lineage>
</organism>
<feature type="compositionally biased region" description="Basic residues" evidence="1">
    <location>
        <begin position="1"/>
        <end position="13"/>
    </location>
</feature>
<evidence type="ECO:0000313" key="3">
    <source>
        <dbReference type="Proteomes" id="UP001177003"/>
    </source>
</evidence>
<accession>A0AA35ZU42</accession>